<sequence length="265" mass="28515">MPRTMQPAYPRPPAPLRLASAESVFQNAREYFDKGELPLFGSIFADEQNAGHGQYNRAWESRRGNVHAAIRLPLAGVWQTAASAAALAALIADELEALGYAVLIKWPNDIVALTHKGAAKAGGILLKEIGGLLTAGIGLNLSWAPGADLLREGAALPAGKLADAVPLHQNAPGASHARINDPYLLWCRIAARIAREDPLELLERWRALAEDYLLWKGENISVLDPEGPGSGRIEGRLFGLSSEGELVIQSHARMISCLRGSLTRN</sequence>
<protein>
    <recommendedName>
        <fullName evidence="1">BPL/LPL catalytic domain-containing protein</fullName>
    </recommendedName>
</protein>
<reference evidence="2 3" key="1">
    <citation type="submission" date="2019-10" db="EMBL/GenBank/DDBJ databases">
        <title>Genome diversity of Sutterella seckii.</title>
        <authorList>
            <person name="Chaplin A.V."/>
            <person name="Sokolova S.R."/>
            <person name="Mosin K.A."/>
            <person name="Ivanova E.L."/>
            <person name="Kochetkova T.O."/>
            <person name="Goltsov A.Y."/>
            <person name="Trofimov D.Y."/>
            <person name="Efimov B.A."/>
        </authorList>
    </citation>
    <scope>NUCLEOTIDE SEQUENCE [LARGE SCALE GENOMIC DNA]</scope>
    <source>
        <strain evidence="2 3">ASD393</strain>
    </source>
</reference>
<dbReference type="Proteomes" id="UP000430564">
    <property type="component" value="Unassembled WGS sequence"/>
</dbReference>
<dbReference type="EMBL" id="WEHX01000084">
    <property type="protein sequence ID" value="KAB7655535.1"/>
    <property type="molecule type" value="Genomic_DNA"/>
</dbReference>
<evidence type="ECO:0000259" key="1">
    <source>
        <dbReference type="Pfam" id="PF03099"/>
    </source>
</evidence>
<proteinExistence type="predicted"/>
<evidence type="ECO:0000313" key="2">
    <source>
        <dbReference type="EMBL" id="KAB7655535.1"/>
    </source>
</evidence>
<comment type="caution">
    <text evidence="2">The sequence shown here is derived from an EMBL/GenBank/DDBJ whole genome shotgun (WGS) entry which is preliminary data.</text>
</comment>
<dbReference type="InterPro" id="IPR004143">
    <property type="entry name" value="BPL_LPL_catalytic"/>
</dbReference>
<dbReference type="InterPro" id="IPR045864">
    <property type="entry name" value="aa-tRNA-synth_II/BPL/LPL"/>
</dbReference>
<dbReference type="Pfam" id="PF03099">
    <property type="entry name" value="BPL_LplA_LipB"/>
    <property type="match status" value="1"/>
</dbReference>
<dbReference type="GO" id="GO:0005737">
    <property type="term" value="C:cytoplasm"/>
    <property type="evidence" value="ECO:0007669"/>
    <property type="project" value="TreeGrafter"/>
</dbReference>
<gene>
    <name evidence="2" type="ORF">GBM95_09510</name>
</gene>
<dbReference type="SUPFAM" id="SSF55681">
    <property type="entry name" value="Class II aaRS and biotin synthetases"/>
    <property type="match status" value="1"/>
</dbReference>
<name>A0A6I1EVW0_9BURK</name>
<dbReference type="PANTHER" id="PTHR12835">
    <property type="entry name" value="BIOTIN PROTEIN LIGASE"/>
    <property type="match status" value="1"/>
</dbReference>
<accession>A0A6I1EVW0</accession>
<organism evidence="2 3">
    <name type="scientific">Sutterella seckii</name>
    <dbReference type="NCBI Taxonomy" id="1944635"/>
    <lineage>
        <taxon>Bacteria</taxon>
        <taxon>Pseudomonadati</taxon>
        <taxon>Pseudomonadota</taxon>
        <taxon>Betaproteobacteria</taxon>
        <taxon>Burkholderiales</taxon>
        <taxon>Sutterellaceae</taxon>
        <taxon>Sutterella</taxon>
    </lineage>
</organism>
<dbReference type="Gene3D" id="3.30.930.10">
    <property type="entry name" value="Bira Bifunctional Protein, Domain 2"/>
    <property type="match status" value="1"/>
</dbReference>
<feature type="domain" description="BPL/LPL catalytic" evidence="1">
    <location>
        <begin position="37"/>
        <end position="131"/>
    </location>
</feature>
<dbReference type="PANTHER" id="PTHR12835:SF5">
    <property type="entry name" value="BIOTIN--PROTEIN LIGASE"/>
    <property type="match status" value="1"/>
</dbReference>
<dbReference type="GO" id="GO:0004077">
    <property type="term" value="F:biotin--[biotin carboxyl-carrier protein] ligase activity"/>
    <property type="evidence" value="ECO:0007669"/>
    <property type="project" value="TreeGrafter"/>
</dbReference>
<evidence type="ECO:0000313" key="3">
    <source>
        <dbReference type="Proteomes" id="UP000430564"/>
    </source>
</evidence>
<dbReference type="AlphaFoldDB" id="A0A6I1EVW0"/>